<dbReference type="AlphaFoldDB" id="A0A9X2Z1G6"/>
<evidence type="ECO:0000313" key="2">
    <source>
        <dbReference type="EMBL" id="MCS3866694.1"/>
    </source>
</evidence>
<accession>A0A9X2Z1G6</accession>
<keyword evidence="2" id="KW-0238">DNA-binding</keyword>
<name>A0A9X2Z1G6_9BACT</name>
<sequence>MADGLIRTLTRLLKEGHAPWSSVSSRQRNQLQSLRDAGVLTVEREGGGRRLVVQNREMVQRFAEKEYPAGLDAAREADEAERLPASDAALHFRDAKRGSAGGEVVLFRGRPGVKITRNGTPVPIGELTQSAGVGAALLGSDTTLTVDLAADRSLAIVENQEAFLRFEELGTAAELACFAGGRLSGQVLEWLGSLERASGQIIHCPDYDPVGLSEFQRLRDACGDAVQLFWPDELEPMIKTYGKAALYRDSAELLDRLSGSSHPEVQKLLALLKRHGQGLEQEVLLRVD</sequence>
<dbReference type="RefSeq" id="WP_259084218.1">
    <property type="nucleotide sequence ID" value="NZ_JANTZD010000019.1"/>
</dbReference>
<comment type="caution">
    <text evidence="2">The sequence shown here is derived from an EMBL/GenBank/DDBJ whole genome shotgun (WGS) entry which is preliminary data.</text>
</comment>
<dbReference type="EMBL" id="JANTYZ010000018">
    <property type="protein sequence ID" value="MCS3866694.1"/>
    <property type="molecule type" value="Genomic_DNA"/>
</dbReference>
<dbReference type="Pfam" id="PF23947">
    <property type="entry name" value="DUF7281"/>
    <property type="match status" value="1"/>
</dbReference>
<evidence type="ECO:0000259" key="1">
    <source>
        <dbReference type="Pfam" id="PF23947"/>
    </source>
</evidence>
<dbReference type="InterPro" id="IPR055705">
    <property type="entry name" value="DUF7281"/>
</dbReference>
<protein>
    <submittedName>
        <fullName evidence="2">DNA-binding transcriptional ArsR family regulator</fullName>
    </submittedName>
</protein>
<organism evidence="2 3">
    <name type="scientific">Salinibacter ruber</name>
    <dbReference type="NCBI Taxonomy" id="146919"/>
    <lineage>
        <taxon>Bacteria</taxon>
        <taxon>Pseudomonadati</taxon>
        <taxon>Rhodothermota</taxon>
        <taxon>Rhodothermia</taxon>
        <taxon>Rhodothermales</taxon>
        <taxon>Salinibacteraceae</taxon>
        <taxon>Salinibacter</taxon>
    </lineage>
</organism>
<gene>
    <name evidence="2" type="ORF">GGP82_003274</name>
</gene>
<dbReference type="Proteomes" id="UP001155034">
    <property type="component" value="Unassembled WGS sequence"/>
</dbReference>
<reference evidence="2" key="1">
    <citation type="submission" date="2022-08" db="EMBL/GenBank/DDBJ databases">
        <title>Genomic Encyclopedia of Type Strains, Phase V (KMG-V): Genome sequencing to study the core and pangenomes of soil and plant-associated prokaryotes.</title>
        <authorList>
            <person name="Whitman W."/>
        </authorList>
    </citation>
    <scope>NUCLEOTIDE SEQUENCE</scope>
    <source>
        <strain evidence="2">SP2016B</strain>
    </source>
</reference>
<dbReference type="GO" id="GO:0003677">
    <property type="term" value="F:DNA binding"/>
    <property type="evidence" value="ECO:0007669"/>
    <property type="project" value="UniProtKB-KW"/>
</dbReference>
<feature type="domain" description="DUF7281" evidence="1">
    <location>
        <begin position="144"/>
        <end position="286"/>
    </location>
</feature>
<evidence type="ECO:0000313" key="3">
    <source>
        <dbReference type="Proteomes" id="UP001155034"/>
    </source>
</evidence>
<proteinExistence type="predicted"/>